<sequence>MSVELRSRNAGRRLLPWILAGDLKRTSFWNTGGRSSTAIHGSNCSCSGRRGFIVRRPFAEYYAAETKECGDLGKTDAAE</sequence>
<dbReference type="Proteomes" id="UP000327013">
    <property type="component" value="Unassembled WGS sequence"/>
</dbReference>
<evidence type="ECO:0000313" key="2">
    <source>
        <dbReference type="Proteomes" id="UP000327013"/>
    </source>
</evidence>
<reference evidence="1 2" key="1">
    <citation type="submission" date="2019-06" db="EMBL/GenBank/DDBJ databases">
        <title>A chromosomal-level reference genome of Carpinus fangiana (Coryloideae, Betulaceae).</title>
        <authorList>
            <person name="Yang X."/>
            <person name="Wang Z."/>
            <person name="Zhang L."/>
            <person name="Hao G."/>
            <person name="Liu J."/>
            <person name="Yang Y."/>
        </authorList>
    </citation>
    <scope>NUCLEOTIDE SEQUENCE [LARGE SCALE GENOMIC DNA]</scope>
    <source>
        <strain evidence="1">Cfa_2016G</strain>
        <tissue evidence="1">Leaf</tissue>
    </source>
</reference>
<accession>A0A5N6L551</accession>
<name>A0A5N6L551_9ROSI</name>
<evidence type="ECO:0000313" key="1">
    <source>
        <dbReference type="EMBL" id="KAB8611445.1"/>
    </source>
</evidence>
<gene>
    <name evidence="1" type="ORF">FH972_025950</name>
</gene>
<dbReference type="EMBL" id="VIBQ01000073">
    <property type="protein sequence ID" value="KAB8611445.1"/>
    <property type="molecule type" value="Genomic_DNA"/>
</dbReference>
<comment type="caution">
    <text evidence="1">The sequence shown here is derived from an EMBL/GenBank/DDBJ whole genome shotgun (WGS) entry which is preliminary data.</text>
</comment>
<protein>
    <submittedName>
        <fullName evidence="1">Uncharacterized protein</fullName>
    </submittedName>
</protein>
<keyword evidence="2" id="KW-1185">Reference proteome</keyword>
<organism evidence="1 2">
    <name type="scientific">Carpinus fangiana</name>
    <dbReference type="NCBI Taxonomy" id="176857"/>
    <lineage>
        <taxon>Eukaryota</taxon>
        <taxon>Viridiplantae</taxon>
        <taxon>Streptophyta</taxon>
        <taxon>Embryophyta</taxon>
        <taxon>Tracheophyta</taxon>
        <taxon>Spermatophyta</taxon>
        <taxon>Magnoliopsida</taxon>
        <taxon>eudicotyledons</taxon>
        <taxon>Gunneridae</taxon>
        <taxon>Pentapetalae</taxon>
        <taxon>rosids</taxon>
        <taxon>fabids</taxon>
        <taxon>Fagales</taxon>
        <taxon>Betulaceae</taxon>
        <taxon>Carpinus</taxon>
    </lineage>
</organism>
<proteinExistence type="predicted"/>
<dbReference type="AlphaFoldDB" id="A0A5N6L551"/>